<keyword evidence="2 10" id="KW-0723">Serine/threonine-protein kinase</keyword>
<evidence type="ECO:0000313" key="11">
    <source>
        <dbReference type="Proteomes" id="UP000599109"/>
    </source>
</evidence>
<dbReference type="FunFam" id="1.10.510.10:FF:000021">
    <property type="entry name" value="Serine/threonine protein kinase"/>
    <property type="match status" value="1"/>
</dbReference>
<dbReference type="InterPro" id="IPR011009">
    <property type="entry name" value="Kinase-like_dom_sf"/>
</dbReference>
<dbReference type="Gene3D" id="3.30.200.20">
    <property type="entry name" value="Phosphorylase Kinase, domain 1"/>
    <property type="match status" value="1"/>
</dbReference>
<evidence type="ECO:0000259" key="9">
    <source>
        <dbReference type="PROSITE" id="PS50011"/>
    </source>
</evidence>
<evidence type="ECO:0000256" key="4">
    <source>
        <dbReference type="ARBA" id="ARBA00022741"/>
    </source>
</evidence>
<dbReference type="SMART" id="SM00220">
    <property type="entry name" value="S_TKc"/>
    <property type="match status" value="1"/>
</dbReference>
<evidence type="ECO:0000256" key="2">
    <source>
        <dbReference type="ARBA" id="ARBA00022527"/>
    </source>
</evidence>
<dbReference type="PROSITE" id="PS00108">
    <property type="entry name" value="PROTEIN_KINASE_ST"/>
    <property type="match status" value="1"/>
</dbReference>
<dbReference type="EMBL" id="JAEQNE010000002">
    <property type="protein sequence ID" value="MBL0391265.1"/>
    <property type="molecule type" value="Genomic_DNA"/>
</dbReference>
<evidence type="ECO:0000256" key="8">
    <source>
        <dbReference type="SAM" id="Phobius"/>
    </source>
</evidence>
<keyword evidence="5 10" id="KW-0418">Kinase</keyword>
<comment type="caution">
    <text evidence="10">The sequence shown here is derived from an EMBL/GenBank/DDBJ whole genome shotgun (WGS) entry which is preliminary data.</text>
</comment>
<keyword evidence="11" id="KW-1185">Reference proteome</keyword>
<dbReference type="Gene3D" id="1.10.510.10">
    <property type="entry name" value="Transferase(Phosphotransferase) domain 1"/>
    <property type="match status" value="1"/>
</dbReference>
<proteinExistence type="predicted"/>
<dbReference type="SUPFAM" id="SSF56112">
    <property type="entry name" value="Protein kinase-like (PK-like)"/>
    <property type="match status" value="1"/>
</dbReference>
<dbReference type="PANTHER" id="PTHR43289">
    <property type="entry name" value="MITOGEN-ACTIVATED PROTEIN KINASE KINASE KINASE 20-RELATED"/>
    <property type="match status" value="1"/>
</dbReference>
<name>A0A936YXE9_9BURK</name>
<organism evidence="10 11">
    <name type="scientific">Ramlibacter monticola</name>
    <dbReference type="NCBI Taxonomy" id="1926872"/>
    <lineage>
        <taxon>Bacteria</taxon>
        <taxon>Pseudomonadati</taxon>
        <taxon>Pseudomonadota</taxon>
        <taxon>Betaproteobacteria</taxon>
        <taxon>Burkholderiales</taxon>
        <taxon>Comamonadaceae</taxon>
        <taxon>Ramlibacter</taxon>
    </lineage>
</organism>
<dbReference type="RefSeq" id="WP_201673908.1">
    <property type="nucleotide sequence ID" value="NZ_JAEQNE010000002.1"/>
</dbReference>
<feature type="binding site" evidence="7">
    <location>
        <position position="38"/>
    </location>
    <ligand>
        <name>ATP</name>
        <dbReference type="ChEBI" id="CHEBI:30616"/>
    </ligand>
</feature>
<reference evidence="10 11" key="1">
    <citation type="journal article" date="2017" name="Int. J. Syst. Evol. Microbiol.">
        <title>Ramlibacter monticola sp. nov., isolated from forest soil.</title>
        <authorList>
            <person name="Chaudhary D.K."/>
            <person name="Kim J."/>
        </authorList>
    </citation>
    <scope>NUCLEOTIDE SEQUENCE [LARGE SCALE GENOMIC DNA]</scope>
    <source>
        <strain evidence="10 11">KACC 19175</strain>
    </source>
</reference>
<protein>
    <recommendedName>
        <fullName evidence="1">non-specific serine/threonine protein kinase</fullName>
        <ecNumber evidence="1">2.7.11.1</ecNumber>
    </recommendedName>
</protein>
<sequence>MPFTHLGRYRILRELGRGAMGTVYLAEDETLQRQVAIKTLLLPENPRDSKELEARFRQEAKAAGALSHPNTITIYDFGREGNWLYIAMERLQGVELRELMEGGLLPLDGALDIAAQVASGLSAAHERGVVHRDVKPGNIMVLPGGQAKIMDFGIARMKSSEVRTVTGTMIGSPKYMSPEQVGGHMVDQRSDVFSLGALLYEMVTGQTAFQGENLGQLLGAVMHGTPVPPSQVRPGLPASIELVITRALQKNAAARYQDAAEMARDLAQCRALLGRAGTGGDPARPGDPLAATAPVDLNATVPAGQVGWTLAPGFDSAAGLRALAEGRAAAPVRQGVSWAATAWACGYLVAAGVGLLLAFG</sequence>
<feature type="transmembrane region" description="Helical" evidence="8">
    <location>
        <begin position="338"/>
        <end position="359"/>
    </location>
</feature>
<dbReference type="CDD" id="cd14014">
    <property type="entry name" value="STKc_PknB_like"/>
    <property type="match status" value="1"/>
</dbReference>
<dbReference type="InterPro" id="IPR008271">
    <property type="entry name" value="Ser/Thr_kinase_AS"/>
</dbReference>
<gene>
    <name evidence="10" type="ORF">JJ685_08955</name>
</gene>
<dbReference type="Proteomes" id="UP000599109">
    <property type="component" value="Unassembled WGS sequence"/>
</dbReference>
<dbReference type="InterPro" id="IPR000719">
    <property type="entry name" value="Prot_kinase_dom"/>
</dbReference>
<dbReference type="Pfam" id="PF00069">
    <property type="entry name" value="Pkinase"/>
    <property type="match status" value="1"/>
</dbReference>
<dbReference type="AlphaFoldDB" id="A0A936YXE9"/>
<accession>A0A936YXE9</accession>
<dbReference type="PANTHER" id="PTHR43289:SF6">
    <property type="entry name" value="SERINE_THREONINE-PROTEIN KINASE NEKL-3"/>
    <property type="match status" value="1"/>
</dbReference>
<dbReference type="InterPro" id="IPR017441">
    <property type="entry name" value="Protein_kinase_ATP_BS"/>
</dbReference>
<evidence type="ECO:0000313" key="10">
    <source>
        <dbReference type="EMBL" id="MBL0391265.1"/>
    </source>
</evidence>
<evidence type="ECO:0000256" key="1">
    <source>
        <dbReference type="ARBA" id="ARBA00012513"/>
    </source>
</evidence>
<feature type="domain" description="Protein kinase" evidence="9">
    <location>
        <begin position="9"/>
        <end position="273"/>
    </location>
</feature>
<keyword evidence="8" id="KW-0472">Membrane</keyword>
<keyword evidence="6 7" id="KW-0067">ATP-binding</keyword>
<keyword evidence="8" id="KW-0812">Transmembrane</keyword>
<evidence type="ECO:0000256" key="5">
    <source>
        <dbReference type="ARBA" id="ARBA00022777"/>
    </source>
</evidence>
<evidence type="ECO:0000256" key="6">
    <source>
        <dbReference type="ARBA" id="ARBA00022840"/>
    </source>
</evidence>
<keyword evidence="3" id="KW-0808">Transferase</keyword>
<evidence type="ECO:0000256" key="7">
    <source>
        <dbReference type="PROSITE-ProRule" id="PRU10141"/>
    </source>
</evidence>
<evidence type="ECO:0000256" key="3">
    <source>
        <dbReference type="ARBA" id="ARBA00022679"/>
    </source>
</evidence>
<dbReference type="PROSITE" id="PS00107">
    <property type="entry name" value="PROTEIN_KINASE_ATP"/>
    <property type="match status" value="1"/>
</dbReference>
<dbReference type="GO" id="GO:0004674">
    <property type="term" value="F:protein serine/threonine kinase activity"/>
    <property type="evidence" value="ECO:0007669"/>
    <property type="project" value="UniProtKB-KW"/>
</dbReference>
<keyword evidence="4 7" id="KW-0547">Nucleotide-binding</keyword>
<dbReference type="GO" id="GO:0005524">
    <property type="term" value="F:ATP binding"/>
    <property type="evidence" value="ECO:0007669"/>
    <property type="project" value="UniProtKB-UniRule"/>
</dbReference>
<dbReference type="EC" id="2.7.11.1" evidence="1"/>
<dbReference type="PROSITE" id="PS50011">
    <property type="entry name" value="PROTEIN_KINASE_DOM"/>
    <property type="match status" value="1"/>
</dbReference>
<keyword evidence="8" id="KW-1133">Transmembrane helix</keyword>